<dbReference type="PANTHER" id="PTHR12725:SF117">
    <property type="entry name" value="HALOACID DEHALOGENASE-LIKE HYDROLASE"/>
    <property type="match status" value="1"/>
</dbReference>
<dbReference type="PANTHER" id="PTHR12725">
    <property type="entry name" value="HALOACID DEHALOGENASE-LIKE HYDROLASE"/>
    <property type="match status" value="1"/>
</dbReference>
<dbReference type="Proteomes" id="UP000256970">
    <property type="component" value="Unassembled WGS sequence"/>
</dbReference>
<dbReference type="SFLD" id="SFLDG01129">
    <property type="entry name" value="C1.5:_HAD__Beta-PGM__Phosphata"/>
    <property type="match status" value="1"/>
</dbReference>
<dbReference type="SUPFAM" id="SSF56784">
    <property type="entry name" value="HAD-like"/>
    <property type="match status" value="1"/>
</dbReference>
<proteinExistence type="predicted"/>
<evidence type="ECO:0000313" key="1">
    <source>
        <dbReference type="EMBL" id="SZX65811.1"/>
    </source>
</evidence>
<dbReference type="SFLD" id="SFLDG01132">
    <property type="entry name" value="C1.5.3:_5'-Nucleotidase_Like"/>
    <property type="match status" value="1"/>
</dbReference>
<reference evidence="1 2" key="1">
    <citation type="submission" date="2016-10" db="EMBL/GenBank/DDBJ databases">
        <authorList>
            <person name="Cai Z."/>
        </authorList>
    </citation>
    <scope>NUCLEOTIDE SEQUENCE [LARGE SCALE GENOMIC DNA]</scope>
</reference>
<dbReference type="Gene3D" id="1.10.150.450">
    <property type="match status" value="1"/>
</dbReference>
<dbReference type="InterPro" id="IPR006439">
    <property type="entry name" value="HAD-SF_hydro_IA"/>
</dbReference>
<dbReference type="AlphaFoldDB" id="A0A383VKV6"/>
<dbReference type="InterPro" id="IPR036412">
    <property type="entry name" value="HAD-like_sf"/>
</dbReference>
<evidence type="ECO:0000313" key="2">
    <source>
        <dbReference type="Proteomes" id="UP000256970"/>
    </source>
</evidence>
<dbReference type="NCBIfam" id="TIGR01993">
    <property type="entry name" value="Pyr-5-nucltdase"/>
    <property type="match status" value="1"/>
</dbReference>
<dbReference type="InterPro" id="IPR023214">
    <property type="entry name" value="HAD_sf"/>
</dbReference>
<dbReference type="Gene3D" id="3.40.50.1000">
    <property type="entry name" value="HAD superfamily/HAD-like"/>
    <property type="match status" value="1"/>
</dbReference>
<name>A0A383VKV6_TETOB</name>
<organism evidence="1 2">
    <name type="scientific">Tetradesmus obliquus</name>
    <name type="common">Green alga</name>
    <name type="synonym">Acutodesmus obliquus</name>
    <dbReference type="NCBI Taxonomy" id="3088"/>
    <lineage>
        <taxon>Eukaryota</taxon>
        <taxon>Viridiplantae</taxon>
        <taxon>Chlorophyta</taxon>
        <taxon>core chlorophytes</taxon>
        <taxon>Chlorophyceae</taxon>
        <taxon>CS clade</taxon>
        <taxon>Sphaeropleales</taxon>
        <taxon>Scenedesmaceae</taxon>
        <taxon>Tetradesmus</taxon>
    </lineage>
</organism>
<dbReference type="OrthoDB" id="1065058at2759"/>
<accession>A0A383VKV6</accession>
<dbReference type="SFLD" id="SFLDS00003">
    <property type="entry name" value="Haloacid_Dehalogenase"/>
    <property type="match status" value="1"/>
</dbReference>
<gene>
    <name evidence="1" type="ORF">BQ4739_LOCUS6277</name>
</gene>
<dbReference type="STRING" id="3088.A0A383VKV6"/>
<keyword evidence="2" id="KW-1185">Reference proteome</keyword>
<dbReference type="EMBL" id="FNXT01000665">
    <property type="protein sequence ID" value="SZX65811.1"/>
    <property type="molecule type" value="Genomic_DNA"/>
</dbReference>
<protein>
    <recommendedName>
        <fullName evidence="3">Pyrimidine 5-nucleotidase</fullName>
    </recommendedName>
</protein>
<dbReference type="NCBIfam" id="TIGR01509">
    <property type="entry name" value="HAD-SF-IA-v3"/>
    <property type="match status" value="1"/>
</dbReference>
<dbReference type="InterPro" id="IPR010237">
    <property type="entry name" value="Pyr-5-nucltdase"/>
</dbReference>
<sequence length="264" mass="29365">MGALAAENVVYGREFSHILCDLDDCLYRIEVIPQSVAQNIKRYMVDKLGVPEAEVHELSRELYHGYGTTMCGLLTHGYQLDVDDWHAAVHDSLEYDKLLHEQPTTRQVLARCNLQKHLLTNADYRHAVKCLKRLGISDCFQDVFCYENVQELGQQAGIITAERPVLCKPSKHVYQLVMERIGATASNTIFIDDSPRNIAAAHELGIFTVLVSDSAQHVPGADLVVRHFDELPAVLPQLFAPVNTAAEPHADEVLAGVPIRVMAA</sequence>
<dbReference type="Pfam" id="PF00702">
    <property type="entry name" value="Hydrolase"/>
    <property type="match status" value="1"/>
</dbReference>
<evidence type="ECO:0008006" key="3">
    <source>
        <dbReference type="Google" id="ProtNLM"/>
    </source>
</evidence>